<evidence type="ECO:0000313" key="3">
    <source>
        <dbReference type="Proteomes" id="UP000037643"/>
    </source>
</evidence>
<dbReference type="InterPro" id="IPR004360">
    <property type="entry name" value="Glyas_Fos-R_dOase_dom"/>
</dbReference>
<name>A0A0G3X9Z6_9SPHN</name>
<keyword evidence="2" id="KW-0223">Dioxygenase</keyword>
<sequence length="267" mass="28654">MTNDRGAFIWYELMTTDRTAAAEFYGSVVGWTFGDTSASTPGGPDYRMIQRSDGGLTGGVLTLTDAMCEGGARPGWLGYIHHPQVDDAVARIVEAGGTAHIAPHDMEGVGRIALVADPQGAPIYVMNPAPPPGDPDAKSDAFDYEKPQHVRWNELQTTDSDAAVALYGEVFGWDQKDSMPMGELGEYRFIHHGETMIGAIMPKMPAVPQSVWSFYVGVDDIDRAAQAVIDGGGQHLDEIMEIPGGEFSVQCTDPQGATIGLVGPRRN</sequence>
<dbReference type="PROSITE" id="PS51819">
    <property type="entry name" value="VOC"/>
    <property type="match status" value="2"/>
</dbReference>
<evidence type="ECO:0000259" key="1">
    <source>
        <dbReference type="PROSITE" id="PS51819"/>
    </source>
</evidence>
<dbReference type="InterPro" id="IPR041581">
    <property type="entry name" value="Glyoxalase_6"/>
</dbReference>
<dbReference type="InterPro" id="IPR052164">
    <property type="entry name" value="Anthracycline_SecMetBiosynth"/>
</dbReference>
<organism evidence="2 3">
    <name type="scientific">Pelagerythrobacter marensis</name>
    <dbReference type="NCBI Taxonomy" id="543877"/>
    <lineage>
        <taxon>Bacteria</taxon>
        <taxon>Pseudomonadati</taxon>
        <taxon>Pseudomonadota</taxon>
        <taxon>Alphaproteobacteria</taxon>
        <taxon>Sphingomonadales</taxon>
        <taxon>Erythrobacteraceae</taxon>
        <taxon>Pelagerythrobacter</taxon>
    </lineage>
</organism>
<dbReference type="PANTHER" id="PTHR33993">
    <property type="entry name" value="GLYOXALASE-RELATED"/>
    <property type="match status" value="1"/>
</dbReference>
<dbReference type="EMBL" id="CP011805">
    <property type="protein sequence ID" value="AKM07173.1"/>
    <property type="molecule type" value="Genomic_DNA"/>
</dbReference>
<reference evidence="2 3" key="1">
    <citation type="submission" date="2015-06" db="EMBL/GenBank/DDBJ databases">
        <authorList>
            <person name="Kim K.M."/>
        </authorList>
    </citation>
    <scope>NUCLEOTIDE SEQUENCE [LARGE SCALE GENOMIC DNA]</scope>
    <source>
        <strain evidence="2 3">KCTC 22370</strain>
    </source>
</reference>
<evidence type="ECO:0000313" key="2">
    <source>
        <dbReference type="EMBL" id="AKM07173.1"/>
    </source>
</evidence>
<dbReference type="GO" id="GO:0051213">
    <property type="term" value="F:dioxygenase activity"/>
    <property type="evidence" value="ECO:0007669"/>
    <property type="project" value="UniProtKB-KW"/>
</dbReference>
<dbReference type="OrthoDB" id="9793039at2"/>
<dbReference type="PATRIC" id="fig|543877.4.peg.1114"/>
<dbReference type="RefSeq" id="WP_047807732.1">
    <property type="nucleotide sequence ID" value="NZ_CP011805.1"/>
</dbReference>
<keyword evidence="3" id="KW-1185">Reference proteome</keyword>
<dbReference type="InterPro" id="IPR029068">
    <property type="entry name" value="Glyas_Bleomycin-R_OHBP_Dase"/>
</dbReference>
<dbReference type="Pfam" id="PF00903">
    <property type="entry name" value="Glyoxalase"/>
    <property type="match status" value="1"/>
</dbReference>
<keyword evidence="2" id="KW-0560">Oxidoreductase</keyword>
<dbReference type="Gene3D" id="3.10.180.10">
    <property type="entry name" value="2,3-Dihydroxybiphenyl 1,2-Dioxygenase, domain 1"/>
    <property type="match status" value="2"/>
</dbReference>
<dbReference type="InterPro" id="IPR037523">
    <property type="entry name" value="VOC_core"/>
</dbReference>
<dbReference type="KEGG" id="amx:AM2010_1098"/>
<accession>A0A0G3X9Z6</accession>
<dbReference type="SUPFAM" id="SSF54593">
    <property type="entry name" value="Glyoxalase/Bleomycin resistance protein/Dihydroxybiphenyl dioxygenase"/>
    <property type="match status" value="2"/>
</dbReference>
<dbReference type="CDD" id="cd07247">
    <property type="entry name" value="SgaA_N_like"/>
    <property type="match status" value="2"/>
</dbReference>
<dbReference type="PANTHER" id="PTHR33993:SF14">
    <property type="entry name" value="GB|AAF24581.1"/>
    <property type="match status" value="1"/>
</dbReference>
<feature type="domain" description="VOC" evidence="1">
    <location>
        <begin position="146"/>
        <end position="264"/>
    </location>
</feature>
<dbReference type="STRING" id="543877.AM2010_1098"/>
<dbReference type="AlphaFoldDB" id="A0A0G3X9Z6"/>
<gene>
    <name evidence="2" type="ORF">AM2010_1098</name>
</gene>
<feature type="domain" description="VOC" evidence="1">
    <location>
        <begin position="7"/>
        <end position="128"/>
    </location>
</feature>
<protein>
    <submittedName>
        <fullName evidence="2">Glyoxalase/bleomycin resistance protein/dioxygenase</fullName>
    </submittedName>
</protein>
<dbReference type="Proteomes" id="UP000037643">
    <property type="component" value="Chromosome"/>
</dbReference>
<proteinExistence type="predicted"/>
<dbReference type="Pfam" id="PF18029">
    <property type="entry name" value="Glyoxalase_6"/>
    <property type="match status" value="1"/>
</dbReference>